<feature type="compositionally biased region" description="Pro residues" evidence="1">
    <location>
        <begin position="100"/>
        <end position="124"/>
    </location>
</feature>
<proteinExistence type="predicted"/>
<feature type="compositionally biased region" description="Polar residues" evidence="1">
    <location>
        <begin position="86"/>
        <end position="97"/>
    </location>
</feature>
<feature type="compositionally biased region" description="Polar residues" evidence="1">
    <location>
        <begin position="125"/>
        <end position="141"/>
    </location>
</feature>
<evidence type="ECO:0000256" key="1">
    <source>
        <dbReference type="SAM" id="MobiDB-lite"/>
    </source>
</evidence>
<accession>A0AAV7VM60</accession>
<keyword evidence="3" id="KW-1185">Reference proteome</keyword>
<dbReference type="Proteomes" id="UP001066276">
    <property type="component" value="Chromosome 2_1"/>
</dbReference>
<dbReference type="EMBL" id="JANPWB010000003">
    <property type="protein sequence ID" value="KAJ1202423.1"/>
    <property type="molecule type" value="Genomic_DNA"/>
</dbReference>
<evidence type="ECO:0000313" key="3">
    <source>
        <dbReference type="Proteomes" id="UP001066276"/>
    </source>
</evidence>
<sequence>MVSRHNIAVQWTGSGPPPPPPEFTTWEEQVLAILHPEGLAGVSGGMDSGPERHVTAQEGPQMSTPPPEEAHSDDSSSVSLDLDDQPGSSGTSGQSFPLPSHRPPQTFPPLETPAQHPPSGPIPPSQDTSISGVSTTTGHPG</sequence>
<reference evidence="2" key="1">
    <citation type="journal article" date="2022" name="bioRxiv">
        <title>Sequencing and chromosome-scale assembly of the giantPleurodeles waltlgenome.</title>
        <authorList>
            <person name="Brown T."/>
            <person name="Elewa A."/>
            <person name="Iarovenko S."/>
            <person name="Subramanian E."/>
            <person name="Araus A.J."/>
            <person name="Petzold A."/>
            <person name="Susuki M."/>
            <person name="Suzuki K.-i.T."/>
            <person name="Hayashi T."/>
            <person name="Toyoda A."/>
            <person name="Oliveira C."/>
            <person name="Osipova E."/>
            <person name="Leigh N.D."/>
            <person name="Simon A."/>
            <person name="Yun M.H."/>
        </authorList>
    </citation>
    <scope>NUCLEOTIDE SEQUENCE</scope>
    <source>
        <strain evidence="2">20211129_DDA</strain>
        <tissue evidence="2">Liver</tissue>
    </source>
</reference>
<dbReference type="AlphaFoldDB" id="A0AAV7VM60"/>
<protein>
    <submittedName>
        <fullName evidence="2">Uncharacterized protein</fullName>
    </submittedName>
</protein>
<name>A0AAV7VM60_PLEWA</name>
<comment type="caution">
    <text evidence="2">The sequence shown here is derived from an EMBL/GenBank/DDBJ whole genome shotgun (WGS) entry which is preliminary data.</text>
</comment>
<evidence type="ECO:0000313" key="2">
    <source>
        <dbReference type="EMBL" id="KAJ1202423.1"/>
    </source>
</evidence>
<feature type="region of interest" description="Disordered" evidence="1">
    <location>
        <begin position="1"/>
        <end position="141"/>
    </location>
</feature>
<organism evidence="2 3">
    <name type="scientific">Pleurodeles waltl</name>
    <name type="common">Iberian ribbed newt</name>
    <dbReference type="NCBI Taxonomy" id="8319"/>
    <lineage>
        <taxon>Eukaryota</taxon>
        <taxon>Metazoa</taxon>
        <taxon>Chordata</taxon>
        <taxon>Craniata</taxon>
        <taxon>Vertebrata</taxon>
        <taxon>Euteleostomi</taxon>
        <taxon>Amphibia</taxon>
        <taxon>Batrachia</taxon>
        <taxon>Caudata</taxon>
        <taxon>Salamandroidea</taxon>
        <taxon>Salamandridae</taxon>
        <taxon>Pleurodelinae</taxon>
        <taxon>Pleurodeles</taxon>
    </lineage>
</organism>
<gene>
    <name evidence="2" type="ORF">NDU88_006223</name>
</gene>